<dbReference type="RefSeq" id="WP_344796262.1">
    <property type="nucleotide sequence ID" value="NZ_BAABBN010000004.1"/>
</dbReference>
<protein>
    <submittedName>
        <fullName evidence="2">Uncharacterized protein</fullName>
    </submittedName>
</protein>
<reference evidence="3" key="1">
    <citation type="journal article" date="2019" name="Int. J. Syst. Evol. Microbiol.">
        <title>The Global Catalogue of Microorganisms (GCM) 10K type strain sequencing project: providing services to taxonomists for standard genome sequencing and annotation.</title>
        <authorList>
            <consortium name="The Broad Institute Genomics Platform"/>
            <consortium name="The Broad Institute Genome Sequencing Center for Infectious Disease"/>
            <person name="Wu L."/>
            <person name="Ma J."/>
        </authorList>
    </citation>
    <scope>NUCLEOTIDE SEQUENCE [LARGE SCALE GENOMIC DNA]</scope>
    <source>
        <strain evidence="3">JCM 17551</strain>
    </source>
</reference>
<dbReference type="EMBL" id="BAABBN010000004">
    <property type="protein sequence ID" value="GAA3917629.1"/>
    <property type="molecule type" value="Genomic_DNA"/>
</dbReference>
<evidence type="ECO:0000256" key="1">
    <source>
        <dbReference type="SAM" id="SignalP"/>
    </source>
</evidence>
<gene>
    <name evidence="2" type="ORF">GCM10022277_10820</name>
</gene>
<keyword evidence="1" id="KW-0732">Signal</keyword>
<keyword evidence="3" id="KW-1185">Reference proteome</keyword>
<evidence type="ECO:0000313" key="3">
    <source>
        <dbReference type="Proteomes" id="UP001501565"/>
    </source>
</evidence>
<feature type="chain" id="PRO_5047360883" evidence="1">
    <location>
        <begin position="26"/>
        <end position="302"/>
    </location>
</feature>
<proteinExistence type="predicted"/>
<comment type="caution">
    <text evidence="2">The sequence shown here is derived from an EMBL/GenBank/DDBJ whole genome shotgun (WGS) entry which is preliminary data.</text>
</comment>
<feature type="signal peptide" evidence="1">
    <location>
        <begin position="1"/>
        <end position="25"/>
    </location>
</feature>
<organism evidence="2 3">
    <name type="scientific">Litoribacillus peritrichatus</name>
    <dbReference type="NCBI Taxonomy" id="718191"/>
    <lineage>
        <taxon>Bacteria</taxon>
        <taxon>Pseudomonadati</taxon>
        <taxon>Pseudomonadota</taxon>
        <taxon>Gammaproteobacteria</taxon>
        <taxon>Oceanospirillales</taxon>
        <taxon>Oceanospirillaceae</taxon>
        <taxon>Litoribacillus</taxon>
    </lineage>
</organism>
<dbReference type="Proteomes" id="UP001501565">
    <property type="component" value="Unassembled WGS sequence"/>
</dbReference>
<accession>A0ABP7MCI4</accession>
<evidence type="ECO:0000313" key="2">
    <source>
        <dbReference type="EMBL" id="GAA3917629.1"/>
    </source>
</evidence>
<name>A0ABP7MCI4_9GAMM</name>
<sequence>MTTKMKTIAKAVIASTLVLGSAAEAGFKNIELVPGQACHGGNYFNGAQLTDYAHTEEFLPPSVFQYWNNFSISEVGALGEFEAQEITNSTPLNTPVVTIYSDSTKNFISSLGLEIDPSLTPDDHFNVPIAEAHTMTSSGPRQQIPTASKNIHKFNPVQNRLDPITVADWNKAKGHALLKCKSNGNGAVRLNASGLVPNGVYTAWQVFAVTNPPNGEEGPIPMTFSPMGGLDNTIVADKHGRATFKRDLTYCPLERENPLMYVSLFLHWDHVLYGTSPVMMDKGMIPGRIGSNHLCFPVGDHL</sequence>